<feature type="transmembrane region" description="Helical" evidence="1">
    <location>
        <begin position="32"/>
        <end position="51"/>
    </location>
</feature>
<dbReference type="EMBL" id="CAEZTT010000042">
    <property type="protein sequence ID" value="CAB4574761.1"/>
    <property type="molecule type" value="Genomic_DNA"/>
</dbReference>
<reference evidence="2" key="1">
    <citation type="submission" date="2020-05" db="EMBL/GenBank/DDBJ databases">
        <authorList>
            <person name="Chiriac C."/>
            <person name="Salcher M."/>
            <person name="Ghai R."/>
            <person name="Kavagutti S V."/>
        </authorList>
    </citation>
    <scope>NUCLEOTIDE SEQUENCE</scope>
</reference>
<evidence type="ECO:0000256" key="1">
    <source>
        <dbReference type="SAM" id="Phobius"/>
    </source>
</evidence>
<gene>
    <name evidence="2" type="ORF">UFOPK1726_00501</name>
</gene>
<proteinExistence type="predicted"/>
<dbReference type="Pfam" id="PF11222">
    <property type="entry name" value="DUF3017"/>
    <property type="match status" value="1"/>
</dbReference>
<dbReference type="InterPro" id="IPR021385">
    <property type="entry name" value="DUF3017"/>
</dbReference>
<protein>
    <submittedName>
        <fullName evidence="2">Unannotated protein</fullName>
    </submittedName>
</protein>
<feature type="transmembrane region" description="Helical" evidence="1">
    <location>
        <begin position="63"/>
        <end position="83"/>
    </location>
</feature>
<keyword evidence="1" id="KW-0472">Membrane</keyword>
<keyword evidence="1" id="KW-0812">Transmembrane</keyword>
<evidence type="ECO:0000313" key="2">
    <source>
        <dbReference type="EMBL" id="CAB4574761.1"/>
    </source>
</evidence>
<feature type="transmembrane region" description="Helical" evidence="1">
    <location>
        <begin position="9"/>
        <end position="26"/>
    </location>
</feature>
<dbReference type="AlphaFoldDB" id="A0A6J6EE54"/>
<keyword evidence="1" id="KW-1133">Transmembrane helix</keyword>
<sequence length="86" mass="9315">MISWIKSHLIWSFTVLLSVIAVILILADSFKFGVFVFAAAALLLATARGLGAADRLLQVRSKWLDVVLYLAFATSLILLALVIPTG</sequence>
<name>A0A6J6EE54_9ZZZZ</name>
<organism evidence="2">
    <name type="scientific">freshwater metagenome</name>
    <dbReference type="NCBI Taxonomy" id="449393"/>
    <lineage>
        <taxon>unclassified sequences</taxon>
        <taxon>metagenomes</taxon>
        <taxon>ecological metagenomes</taxon>
    </lineage>
</organism>
<accession>A0A6J6EE54</accession>